<accession>A0A0N0IYJ9</accession>
<dbReference type="PANTHER" id="PTHR42852:SF6">
    <property type="entry name" value="THIOL:DISULFIDE INTERCHANGE PROTEIN DSBE"/>
    <property type="match status" value="1"/>
</dbReference>
<dbReference type="Pfam" id="PF12730">
    <property type="entry name" value="ABC2_membrane_4"/>
    <property type="match status" value="1"/>
</dbReference>
<evidence type="ECO:0000259" key="6">
    <source>
        <dbReference type="PROSITE" id="PS51352"/>
    </source>
</evidence>
<protein>
    <submittedName>
        <fullName evidence="7">Thioredoxin</fullName>
    </submittedName>
</protein>
<name>A0A0N0IYJ9_CHRID</name>
<feature type="transmembrane region" description="Helical" evidence="5">
    <location>
        <begin position="183"/>
        <end position="202"/>
    </location>
</feature>
<gene>
    <name evidence="7" type="ORF">AOB46_04040</name>
</gene>
<evidence type="ECO:0000256" key="5">
    <source>
        <dbReference type="SAM" id="Phobius"/>
    </source>
</evidence>
<sequence length="733" mass="85238">MKKLITAINIEWLKTKGLGLTYIAIILGGLIPLLGFIPGFFESEFVVEGELPYSVFEDAITGDAIKSFTFFILLVFVIIAANRIAQTDHKNNGWQLMETQPVSRFQLYFAKYIVLVLMSLICILSYFGFSIIMSTLDYYIHPNPAKLLHLDWIWMIKTMIRVFITILGVAALQLCVSVIFPGFIWSFLIGCLGLASNIASLVQKQSFFFNPYSSLYIFSKSVEVRELNSFISYSEYLSLFWMIVFLTLGYFWYSRKGFRNAFLKNKKKIIVSTVFLTITGGFLYAFQKPKAYQSGEKGVVMRGKLQTDLKIDSIRIYSKDFHKKIVAVPVKNNVFNWTTSQELPLDEYILEIGNKRMNIFMGSGDWFDFDIRLNSTKMVSYVNSNRKADQKYQNTENSFGYEFGYSLEKQNYNNDPEKFYELAESDWKENKRILDVFADPENNALSDDYKTYRKQLMAIEYLNEINNYRKMTSWNDPKFAPPKPFLDELNSNIQKPGPLLSKNDNYLQYKLDMMLTDADQVSNADSILFVKIDRLPAGISKDQLLSKHLSKNIELQSDSLARNRLFAAEINKIQNPDYKQLLYSKLDEINRSQKGAVFPDLVLENDKGKTQNLSKYKGKYVVIDFWATWCGPCKQIRPVFETRSHQYRYADNIQFISISLDDDKSKWVNYLKTKKSNNPQFWLTNAEKFTNQYKIQSIPRFIIVDPEGKIFNFNTPFPDEDNFVEILDKLKKY</sequence>
<evidence type="ECO:0000256" key="1">
    <source>
        <dbReference type="ARBA" id="ARBA00004196"/>
    </source>
</evidence>
<dbReference type="Gene3D" id="3.40.30.10">
    <property type="entry name" value="Glutaredoxin"/>
    <property type="match status" value="1"/>
</dbReference>
<dbReference type="InterPro" id="IPR017937">
    <property type="entry name" value="Thioredoxin_CS"/>
</dbReference>
<dbReference type="InterPro" id="IPR012336">
    <property type="entry name" value="Thioredoxin-like_fold"/>
</dbReference>
<feature type="domain" description="Thioredoxin" evidence="6">
    <location>
        <begin position="592"/>
        <end position="732"/>
    </location>
</feature>
<feature type="transmembrane region" description="Helical" evidence="5">
    <location>
        <begin position="236"/>
        <end position="253"/>
    </location>
</feature>
<dbReference type="CDD" id="cd21809">
    <property type="entry name" value="ABC-2_lan_permease-like"/>
    <property type="match status" value="1"/>
</dbReference>
<evidence type="ECO:0000313" key="8">
    <source>
        <dbReference type="Proteomes" id="UP000037953"/>
    </source>
</evidence>
<comment type="caution">
    <text evidence="7">The sequence shown here is derived from an EMBL/GenBank/DDBJ whole genome shotgun (WGS) entry which is preliminary data.</text>
</comment>
<dbReference type="PROSITE" id="PS51352">
    <property type="entry name" value="THIOREDOXIN_2"/>
    <property type="match status" value="1"/>
</dbReference>
<feature type="transmembrane region" description="Helical" evidence="5">
    <location>
        <begin position="64"/>
        <end position="85"/>
    </location>
</feature>
<dbReference type="OrthoDB" id="743079at2"/>
<dbReference type="AlphaFoldDB" id="A0A0N0IYJ9"/>
<feature type="transmembrane region" description="Helical" evidence="5">
    <location>
        <begin position="152"/>
        <end position="176"/>
    </location>
</feature>
<keyword evidence="5" id="KW-0472">Membrane</keyword>
<comment type="subcellular location">
    <subcellularLocation>
        <location evidence="1">Cell envelope</location>
    </subcellularLocation>
</comment>
<dbReference type="SUPFAM" id="SSF52833">
    <property type="entry name" value="Thioredoxin-like"/>
    <property type="match status" value="1"/>
</dbReference>
<organism evidence="7 8">
    <name type="scientific">Chryseobacterium indologenes</name>
    <name type="common">Flavobacterium indologenes</name>
    <dbReference type="NCBI Taxonomy" id="253"/>
    <lineage>
        <taxon>Bacteria</taxon>
        <taxon>Pseudomonadati</taxon>
        <taxon>Bacteroidota</taxon>
        <taxon>Flavobacteriia</taxon>
        <taxon>Flavobacteriales</taxon>
        <taxon>Weeksellaceae</taxon>
        <taxon>Chryseobacterium group</taxon>
        <taxon>Chryseobacterium</taxon>
    </lineage>
</organism>
<dbReference type="GO" id="GO:0017004">
    <property type="term" value="P:cytochrome complex assembly"/>
    <property type="evidence" value="ECO:0007669"/>
    <property type="project" value="UniProtKB-KW"/>
</dbReference>
<keyword evidence="3" id="KW-1015">Disulfide bond</keyword>
<dbReference type="EMBL" id="LJOD01000001">
    <property type="protein sequence ID" value="KPE53162.1"/>
    <property type="molecule type" value="Genomic_DNA"/>
</dbReference>
<feature type="transmembrane region" description="Helical" evidence="5">
    <location>
        <begin position="269"/>
        <end position="286"/>
    </location>
</feature>
<proteinExistence type="predicted"/>
<reference evidence="8" key="2">
    <citation type="submission" date="2015-09" db="EMBL/GenBank/DDBJ databases">
        <title>Draft genome sequence of a multidrug-resistant Chryseobacterium indologenes isolate from Malaysia.</title>
        <authorList>
            <person name="Yu C.Y."/>
            <person name="Ang G.Y."/>
            <person name="Chan K.-G."/>
        </authorList>
    </citation>
    <scope>NUCLEOTIDE SEQUENCE [LARGE SCALE GENOMIC DNA]</scope>
    <source>
        <strain evidence="8">CI_885</strain>
    </source>
</reference>
<keyword evidence="4" id="KW-0676">Redox-active center</keyword>
<reference evidence="7 8" key="1">
    <citation type="journal article" date="2015" name="Genom Data">
        <title>Draft genome sequence of a multidrug-resistant Chryseobacterium indologenes isolate from Malaysia.</title>
        <authorList>
            <person name="Yu C.Y."/>
            <person name="Ang G.Y."/>
            <person name="Cheng H.J."/>
            <person name="Cheong Y.M."/>
            <person name="Yin W.F."/>
            <person name="Chan K.G."/>
        </authorList>
    </citation>
    <scope>NUCLEOTIDE SEQUENCE [LARGE SCALE GENOMIC DNA]</scope>
    <source>
        <strain evidence="7 8">CI_885</strain>
    </source>
</reference>
<dbReference type="PROSITE" id="PS00194">
    <property type="entry name" value="THIOREDOXIN_1"/>
    <property type="match status" value="1"/>
</dbReference>
<dbReference type="Proteomes" id="UP000037953">
    <property type="component" value="Unassembled WGS sequence"/>
</dbReference>
<evidence type="ECO:0000256" key="2">
    <source>
        <dbReference type="ARBA" id="ARBA00022748"/>
    </source>
</evidence>
<feature type="transmembrane region" description="Helical" evidence="5">
    <location>
        <begin position="20"/>
        <end position="41"/>
    </location>
</feature>
<dbReference type="Pfam" id="PF13905">
    <property type="entry name" value="Thioredoxin_8"/>
    <property type="match status" value="1"/>
</dbReference>
<dbReference type="RefSeq" id="WP_062696738.1">
    <property type="nucleotide sequence ID" value="NZ_LJOD01000001.1"/>
</dbReference>
<dbReference type="PANTHER" id="PTHR42852">
    <property type="entry name" value="THIOL:DISULFIDE INTERCHANGE PROTEIN DSBE"/>
    <property type="match status" value="1"/>
</dbReference>
<keyword evidence="5" id="KW-0812">Transmembrane</keyword>
<evidence type="ECO:0000256" key="3">
    <source>
        <dbReference type="ARBA" id="ARBA00023157"/>
    </source>
</evidence>
<dbReference type="InterPro" id="IPR050553">
    <property type="entry name" value="Thioredoxin_ResA/DsbE_sf"/>
</dbReference>
<evidence type="ECO:0000313" key="7">
    <source>
        <dbReference type="EMBL" id="KPE53162.1"/>
    </source>
</evidence>
<dbReference type="PATRIC" id="fig|253.9.peg.858"/>
<keyword evidence="5" id="KW-1133">Transmembrane helix</keyword>
<feature type="transmembrane region" description="Helical" evidence="5">
    <location>
        <begin position="105"/>
        <end position="132"/>
    </location>
</feature>
<dbReference type="InterPro" id="IPR036249">
    <property type="entry name" value="Thioredoxin-like_sf"/>
</dbReference>
<keyword evidence="2" id="KW-0201">Cytochrome c-type biogenesis</keyword>
<dbReference type="CDD" id="cd02966">
    <property type="entry name" value="TlpA_like_family"/>
    <property type="match status" value="1"/>
</dbReference>
<evidence type="ECO:0000256" key="4">
    <source>
        <dbReference type="ARBA" id="ARBA00023284"/>
    </source>
</evidence>
<dbReference type="InterPro" id="IPR013766">
    <property type="entry name" value="Thioredoxin_domain"/>
</dbReference>
<dbReference type="GO" id="GO:0030313">
    <property type="term" value="C:cell envelope"/>
    <property type="evidence" value="ECO:0007669"/>
    <property type="project" value="UniProtKB-SubCell"/>
</dbReference>